<dbReference type="GO" id="GO:0009378">
    <property type="term" value="F:four-way junction helicase activity"/>
    <property type="evidence" value="ECO:0007669"/>
    <property type="project" value="TreeGrafter"/>
</dbReference>
<dbReference type="GO" id="GO:0005634">
    <property type="term" value="C:nucleus"/>
    <property type="evidence" value="ECO:0007669"/>
    <property type="project" value="TreeGrafter"/>
</dbReference>
<dbReference type="GO" id="GO:0003677">
    <property type="term" value="F:DNA binding"/>
    <property type="evidence" value="ECO:0007669"/>
    <property type="project" value="UniProtKB-KW"/>
</dbReference>
<keyword evidence="3" id="KW-0413">Isomerase</keyword>
<comment type="similarity">
    <text evidence="1">Belongs to the helicase family. RecQ subfamily.</text>
</comment>
<evidence type="ECO:0000256" key="3">
    <source>
        <dbReference type="ARBA" id="ARBA00023235"/>
    </source>
</evidence>
<dbReference type="InterPro" id="IPR032284">
    <property type="entry name" value="RecQ_Zn-bd"/>
</dbReference>
<dbReference type="Pfam" id="PF00271">
    <property type="entry name" value="Helicase_C"/>
    <property type="match status" value="1"/>
</dbReference>
<organism evidence="8">
    <name type="scientific">Heterosigma akashiwo</name>
    <name type="common">Chromophytic alga</name>
    <name type="synonym">Heterosigma carterae</name>
    <dbReference type="NCBI Taxonomy" id="2829"/>
    <lineage>
        <taxon>Eukaryota</taxon>
        <taxon>Sar</taxon>
        <taxon>Stramenopiles</taxon>
        <taxon>Ochrophyta</taxon>
        <taxon>Raphidophyceae</taxon>
        <taxon>Chattonellales</taxon>
        <taxon>Chattonellaceae</taxon>
        <taxon>Heterosigma</taxon>
    </lineage>
</organism>
<feature type="domain" description="Helicase C-terminal" evidence="7">
    <location>
        <begin position="1"/>
        <end position="136"/>
    </location>
</feature>
<dbReference type="InterPro" id="IPR027417">
    <property type="entry name" value="P-loop_NTPase"/>
</dbReference>
<evidence type="ECO:0000256" key="1">
    <source>
        <dbReference type="ARBA" id="ARBA00005446"/>
    </source>
</evidence>
<dbReference type="EMBL" id="HBIU01003639">
    <property type="protein sequence ID" value="CAE0622612.1"/>
    <property type="molecule type" value="Transcribed_RNA"/>
</dbReference>
<dbReference type="Pfam" id="PF16124">
    <property type="entry name" value="RecQ_Zn_bind"/>
    <property type="match status" value="1"/>
</dbReference>
<dbReference type="Gene3D" id="3.40.50.300">
    <property type="entry name" value="P-loop containing nucleotide triphosphate hydrolases"/>
    <property type="match status" value="1"/>
</dbReference>
<dbReference type="AlphaFoldDB" id="A0A7S3XKN7"/>
<reference evidence="8" key="1">
    <citation type="submission" date="2021-01" db="EMBL/GenBank/DDBJ databases">
        <authorList>
            <person name="Corre E."/>
            <person name="Pelletier E."/>
            <person name="Niang G."/>
            <person name="Scheremetjew M."/>
            <person name="Finn R."/>
            <person name="Kale V."/>
            <person name="Holt S."/>
            <person name="Cochrane G."/>
            <person name="Meng A."/>
            <person name="Brown T."/>
            <person name="Cohen L."/>
        </authorList>
    </citation>
    <scope>NUCLEOTIDE SEQUENCE</scope>
    <source>
        <strain evidence="8">CCMP3107</strain>
    </source>
</reference>
<evidence type="ECO:0000313" key="8">
    <source>
        <dbReference type="EMBL" id="CAE0622612.1"/>
    </source>
</evidence>
<keyword evidence="4" id="KW-0539">Nucleus</keyword>
<dbReference type="GO" id="GO:0000724">
    <property type="term" value="P:double-strand break repair via homologous recombination"/>
    <property type="evidence" value="ECO:0007669"/>
    <property type="project" value="TreeGrafter"/>
</dbReference>
<sequence>MTADYLRDQGINADYYHAGQNMSERTMVQAAWQRGDVHVVCATIAYGMGIDKPDVRYVLHASLAKSIEGYYQEAGRAGRDGNEAHCVLFFKESDVGSLKRIIEGPGGGRGGYGRGGRFRPPRKKRDTIEREFAKLEEMAHYCMQGECRRKVFAHHFGESYRYSLCNRKCDNCRREGETQEEENSLSLL</sequence>
<dbReference type="SMART" id="SM00490">
    <property type="entry name" value="HELICc"/>
    <property type="match status" value="1"/>
</dbReference>
<comment type="catalytic activity">
    <reaction evidence="5">
        <text>Couples ATP hydrolysis with the unwinding of duplex DNA by translocating in the 3'-5' direction.</text>
        <dbReference type="EC" id="5.6.2.4"/>
    </reaction>
</comment>
<accession>A0A7S3XKN7</accession>
<dbReference type="InterPro" id="IPR001650">
    <property type="entry name" value="Helicase_C-like"/>
</dbReference>
<gene>
    <name evidence="8" type="ORF">HAKA00212_LOCUS1303</name>
</gene>
<keyword evidence="2" id="KW-0238">DNA-binding</keyword>
<evidence type="ECO:0000259" key="7">
    <source>
        <dbReference type="PROSITE" id="PS51194"/>
    </source>
</evidence>
<dbReference type="PANTHER" id="PTHR13710:SF153">
    <property type="entry name" value="RECQ-LIKE DNA HELICASE BLM"/>
    <property type="match status" value="1"/>
</dbReference>
<protein>
    <recommendedName>
        <fullName evidence="6">DNA 3'-5' helicase</fullName>
        <ecNumber evidence="6">5.6.2.4</ecNumber>
    </recommendedName>
</protein>
<dbReference type="GO" id="GO:0005694">
    <property type="term" value="C:chromosome"/>
    <property type="evidence" value="ECO:0007669"/>
    <property type="project" value="TreeGrafter"/>
</dbReference>
<name>A0A7S3XKN7_HETAK</name>
<dbReference type="PROSITE" id="PS51194">
    <property type="entry name" value="HELICASE_CTER"/>
    <property type="match status" value="1"/>
</dbReference>
<evidence type="ECO:0000256" key="2">
    <source>
        <dbReference type="ARBA" id="ARBA00023125"/>
    </source>
</evidence>
<evidence type="ECO:0000256" key="5">
    <source>
        <dbReference type="ARBA" id="ARBA00034617"/>
    </source>
</evidence>
<evidence type="ECO:0000256" key="4">
    <source>
        <dbReference type="ARBA" id="ARBA00023242"/>
    </source>
</evidence>
<dbReference type="PANTHER" id="PTHR13710">
    <property type="entry name" value="DNA HELICASE RECQ FAMILY MEMBER"/>
    <property type="match status" value="1"/>
</dbReference>
<proteinExistence type="inferred from homology"/>
<dbReference type="EC" id="5.6.2.4" evidence="6"/>
<dbReference type="SUPFAM" id="SSF52540">
    <property type="entry name" value="P-loop containing nucleoside triphosphate hydrolases"/>
    <property type="match status" value="1"/>
</dbReference>
<dbReference type="GO" id="GO:0005737">
    <property type="term" value="C:cytoplasm"/>
    <property type="evidence" value="ECO:0007669"/>
    <property type="project" value="TreeGrafter"/>
</dbReference>
<dbReference type="GO" id="GO:0043138">
    <property type="term" value="F:3'-5' DNA helicase activity"/>
    <property type="evidence" value="ECO:0007669"/>
    <property type="project" value="UniProtKB-EC"/>
</dbReference>
<evidence type="ECO:0000256" key="6">
    <source>
        <dbReference type="ARBA" id="ARBA00034808"/>
    </source>
</evidence>